<evidence type="ECO:0000256" key="1">
    <source>
        <dbReference type="ARBA" id="ARBA00022723"/>
    </source>
</evidence>
<dbReference type="VEuPathDB" id="FungiDB:ASPZODRAFT_14206"/>
<sequence>MASSSSKTGLLVRQFNALPRPTPTATMKNHYIFTVMPLPLGMKGDMRHSEGRARILTLPSVEEQAKVIVPLLLEAFVTAFDYELPVATAPGSWSTTDDKLAEAVSRRLGALGVRRELQDVGTMTSEADLALVEKGFASWSRSFEMFAPMMPDQNVQNADRACATCGFSPSVDSELKRCARCKARYYCSVNCQKGDWPTHKQSCRAP</sequence>
<dbReference type="Gene3D" id="6.10.140.2220">
    <property type="match status" value="1"/>
</dbReference>
<dbReference type="PROSITE" id="PS01360">
    <property type="entry name" value="ZF_MYND_1"/>
    <property type="match status" value="1"/>
</dbReference>
<dbReference type="GO" id="GO:0008270">
    <property type="term" value="F:zinc ion binding"/>
    <property type="evidence" value="ECO:0007669"/>
    <property type="project" value="UniProtKB-KW"/>
</dbReference>
<dbReference type="OrthoDB" id="432970at2759"/>
<organism evidence="6 7">
    <name type="scientific">Penicilliopsis zonata CBS 506.65</name>
    <dbReference type="NCBI Taxonomy" id="1073090"/>
    <lineage>
        <taxon>Eukaryota</taxon>
        <taxon>Fungi</taxon>
        <taxon>Dikarya</taxon>
        <taxon>Ascomycota</taxon>
        <taxon>Pezizomycotina</taxon>
        <taxon>Eurotiomycetes</taxon>
        <taxon>Eurotiomycetidae</taxon>
        <taxon>Eurotiales</taxon>
        <taxon>Aspergillaceae</taxon>
        <taxon>Penicilliopsis</taxon>
    </lineage>
</organism>
<dbReference type="STRING" id="1073090.A0A1L9SQJ4"/>
<dbReference type="SUPFAM" id="SSF144232">
    <property type="entry name" value="HIT/MYND zinc finger-like"/>
    <property type="match status" value="1"/>
</dbReference>
<dbReference type="Pfam" id="PF01753">
    <property type="entry name" value="zf-MYND"/>
    <property type="match status" value="1"/>
</dbReference>
<dbReference type="AlphaFoldDB" id="A0A1L9SQJ4"/>
<evidence type="ECO:0000256" key="4">
    <source>
        <dbReference type="PROSITE-ProRule" id="PRU00134"/>
    </source>
</evidence>
<evidence type="ECO:0000313" key="6">
    <source>
        <dbReference type="EMBL" id="OJJ49490.1"/>
    </source>
</evidence>
<keyword evidence="7" id="KW-1185">Reference proteome</keyword>
<keyword evidence="1" id="KW-0479">Metal-binding</keyword>
<dbReference type="InterPro" id="IPR002893">
    <property type="entry name" value="Znf_MYND"/>
</dbReference>
<evidence type="ECO:0000256" key="2">
    <source>
        <dbReference type="ARBA" id="ARBA00022771"/>
    </source>
</evidence>
<dbReference type="Proteomes" id="UP000184188">
    <property type="component" value="Unassembled WGS sequence"/>
</dbReference>
<evidence type="ECO:0000313" key="7">
    <source>
        <dbReference type="Proteomes" id="UP000184188"/>
    </source>
</evidence>
<proteinExistence type="predicted"/>
<keyword evidence="2 4" id="KW-0863">Zinc-finger</keyword>
<name>A0A1L9SQJ4_9EURO</name>
<gene>
    <name evidence="6" type="ORF">ASPZODRAFT_14206</name>
</gene>
<dbReference type="PROSITE" id="PS50865">
    <property type="entry name" value="ZF_MYND_2"/>
    <property type="match status" value="1"/>
</dbReference>
<keyword evidence="3" id="KW-0862">Zinc</keyword>
<dbReference type="GeneID" id="34611279"/>
<accession>A0A1L9SQJ4</accession>
<dbReference type="RefSeq" id="XP_022584000.1">
    <property type="nucleotide sequence ID" value="XM_022724814.1"/>
</dbReference>
<evidence type="ECO:0000259" key="5">
    <source>
        <dbReference type="PROSITE" id="PS50865"/>
    </source>
</evidence>
<dbReference type="EMBL" id="KV878338">
    <property type="protein sequence ID" value="OJJ49490.1"/>
    <property type="molecule type" value="Genomic_DNA"/>
</dbReference>
<feature type="domain" description="MYND-type" evidence="5">
    <location>
        <begin position="162"/>
        <end position="203"/>
    </location>
</feature>
<reference evidence="7" key="1">
    <citation type="journal article" date="2017" name="Genome Biol.">
        <title>Comparative genomics reveals high biological diversity and specific adaptations in the industrially and medically important fungal genus Aspergillus.</title>
        <authorList>
            <person name="de Vries R.P."/>
            <person name="Riley R."/>
            <person name="Wiebenga A."/>
            <person name="Aguilar-Osorio G."/>
            <person name="Amillis S."/>
            <person name="Uchima C.A."/>
            <person name="Anderluh G."/>
            <person name="Asadollahi M."/>
            <person name="Askin M."/>
            <person name="Barry K."/>
            <person name="Battaglia E."/>
            <person name="Bayram O."/>
            <person name="Benocci T."/>
            <person name="Braus-Stromeyer S.A."/>
            <person name="Caldana C."/>
            <person name="Canovas D."/>
            <person name="Cerqueira G.C."/>
            <person name="Chen F."/>
            <person name="Chen W."/>
            <person name="Choi C."/>
            <person name="Clum A."/>
            <person name="Dos Santos R.A."/>
            <person name="Damasio A.R."/>
            <person name="Diallinas G."/>
            <person name="Emri T."/>
            <person name="Fekete E."/>
            <person name="Flipphi M."/>
            <person name="Freyberg S."/>
            <person name="Gallo A."/>
            <person name="Gournas C."/>
            <person name="Habgood R."/>
            <person name="Hainaut M."/>
            <person name="Harispe M.L."/>
            <person name="Henrissat B."/>
            <person name="Hilden K.S."/>
            <person name="Hope R."/>
            <person name="Hossain A."/>
            <person name="Karabika E."/>
            <person name="Karaffa L."/>
            <person name="Karanyi Z."/>
            <person name="Krasevec N."/>
            <person name="Kuo A."/>
            <person name="Kusch H."/>
            <person name="LaButti K."/>
            <person name="Lagendijk E.L."/>
            <person name="Lapidus A."/>
            <person name="Levasseur A."/>
            <person name="Lindquist E."/>
            <person name="Lipzen A."/>
            <person name="Logrieco A.F."/>
            <person name="MacCabe A."/>
            <person name="Maekelae M.R."/>
            <person name="Malavazi I."/>
            <person name="Melin P."/>
            <person name="Meyer V."/>
            <person name="Mielnichuk N."/>
            <person name="Miskei M."/>
            <person name="Molnar A.P."/>
            <person name="Mule G."/>
            <person name="Ngan C.Y."/>
            <person name="Orejas M."/>
            <person name="Orosz E."/>
            <person name="Ouedraogo J.P."/>
            <person name="Overkamp K.M."/>
            <person name="Park H.-S."/>
            <person name="Perrone G."/>
            <person name="Piumi F."/>
            <person name="Punt P.J."/>
            <person name="Ram A.F."/>
            <person name="Ramon A."/>
            <person name="Rauscher S."/>
            <person name="Record E."/>
            <person name="Riano-Pachon D.M."/>
            <person name="Robert V."/>
            <person name="Roehrig J."/>
            <person name="Ruller R."/>
            <person name="Salamov A."/>
            <person name="Salih N.S."/>
            <person name="Samson R.A."/>
            <person name="Sandor E."/>
            <person name="Sanguinetti M."/>
            <person name="Schuetze T."/>
            <person name="Sepcic K."/>
            <person name="Shelest E."/>
            <person name="Sherlock G."/>
            <person name="Sophianopoulou V."/>
            <person name="Squina F.M."/>
            <person name="Sun H."/>
            <person name="Susca A."/>
            <person name="Todd R.B."/>
            <person name="Tsang A."/>
            <person name="Unkles S.E."/>
            <person name="van de Wiele N."/>
            <person name="van Rossen-Uffink D."/>
            <person name="Oliveira J.V."/>
            <person name="Vesth T.C."/>
            <person name="Visser J."/>
            <person name="Yu J.-H."/>
            <person name="Zhou M."/>
            <person name="Andersen M.R."/>
            <person name="Archer D.B."/>
            <person name="Baker S.E."/>
            <person name="Benoit I."/>
            <person name="Brakhage A.A."/>
            <person name="Braus G.H."/>
            <person name="Fischer R."/>
            <person name="Frisvad J.C."/>
            <person name="Goldman G.H."/>
            <person name="Houbraken J."/>
            <person name="Oakley B."/>
            <person name="Pocsi I."/>
            <person name="Scazzocchio C."/>
            <person name="Seiboth B."/>
            <person name="vanKuyk P.A."/>
            <person name="Wortman J."/>
            <person name="Dyer P.S."/>
            <person name="Grigoriev I.V."/>
        </authorList>
    </citation>
    <scope>NUCLEOTIDE SEQUENCE [LARGE SCALE GENOMIC DNA]</scope>
    <source>
        <strain evidence="7">CBS 506.65</strain>
    </source>
</reference>
<evidence type="ECO:0000256" key="3">
    <source>
        <dbReference type="ARBA" id="ARBA00022833"/>
    </source>
</evidence>
<protein>
    <recommendedName>
        <fullName evidence="5">MYND-type domain-containing protein</fullName>
    </recommendedName>
</protein>